<feature type="region of interest" description="Disordered" evidence="2">
    <location>
        <begin position="22"/>
        <end position="41"/>
    </location>
</feature>
<proteinExistence type="predicted"/>
<evidence type="ECO:0000259" key="3">
    <source>
        <dbReference type="Pfam" id="PF04784"/>
    </source>
</evidence>
<accession>A0A922FLG3</accession>
<feature type="region of interest" description="Disordered" evidence="2">
    <location>
        <begin position="164"/>
        <end position="191"/>
    </location>
</feature>
<feature type="coiled-coil region" evidence="1">
    <location>
        <begin position="53"/>
        <end position="119"/>
    </location>
</feature>
<dbReference type="EMBL" id="CM031826">
    <property type="protein sequence ID" value="KAG6724969.1"/>
    <property type="molecule type" value="Genomic_DNA"/>
</dbReference>
<feature type="compositionally biased region" description="Basic and acidic residues" evidence="2">
    <location>
        <begin position="256"/>
        <end position="265"/>
    </location>
</feature>
<dbReference type="Proteomes" id="UP000811246">
    <property type="component" value="Chromosome 2"/>
</dbReference>
<comment type="caution">
    <text evidence="5">The sequence shown here is derived from an EMBL/GenBank/DDBJ whole genome shotgun (WGS) entry which is preliminary data.</text>
</comment>
<keyword evidence="1" id="KW-0175">Coiled coil</keyword>
<feature type="region of interest" description="Disordered" evidence="2">
    <location>
        <begin position="245"/>
        <end position="265"/>
    </location>
</feature>
<evidence type="ECO:0000313" key="5">
    <source>
        <dbReference type="EMBL" id="KAG6724969.1"/>
    </source>
</evidence>
<dbReference type="PANTHER" id="PTHR46248">
    <property type="entry name" value="EXPRESSED PROTEIN"/>
    <property type="match status" value="1"/>
</dbReference>
<name>A0A922FLG3_CARIL</name>
<dbReference type="InterPro" id="IPR025757">
    <property type="entry name" value="MIP1_Leuzipper"/>
</dbReference>
<dbReference type="Pfam" id="PF04784">
    <property type="entry name" value="DUF547"/>
    <property type="match status" value="1"/>
</dbReference>
<reference evidence="5" key="1">
    <citation type="submission" date="2021-01" db="EMBL/GenBank/DDBJ databases">
        <authorList>
            <person name="Lovell J.T."/>
            <person name="Bentley N."/>
            <person name="Bhattarai G."/>
            <person name="Jenkins J.W."/>
            <person name="Sreedasyam A."/>
            <person name="Alarcon Y."/>
            <person name="Bock C."/>
            <person name="Boston L."/>
            <person name="Carlson J."/>
            <person name="Cervantes K."/>
            <person name="Clermont K."/>
            <person name="Krom N."/>
            <person name="Kubenka K."/>
            <person name="Mamidi S."/>
            <person name="Mattison C."/>
            <person name="Monteros M."/>
            <person name="Pisani C."/>
            <person name="Plott C."/>
            <person name="Rajasekar S."/>
            <person name="Rhein H.S."/>
            <person name="Rohla C."/>
            <person name="Song M."/>
            <person name="Hilaire R.S."/>
            <person name="Shu S."/>
            <person name="Wells L."/>
            <person name="Wang X."/>
            <person name="Webber J."/>
            <person name="Heerema R.J."/>
            <person name="Klein P."/>
            <person name="Conner P."/>
            <person name="Grauke L."/>
            <person name="Grimwood J."/>
            <person name="Schmutz J."/>
            <person name="Randall J.J."/>
        </authorList>
    </citation>
    <scope>NUCLEOTIDE SEQUENCE</scope>
    <source>
        <tissue evidence="5">Leaf</tissue>
    </source>
</reference>
<organism evidence="5 6">
    <name type="scientific">Carya illinoinensis</name>
    <name type="common">Pecan</name>
    <dbReference type="NCBI Taxonomy" id="32201"/>
    <lineage>
        <taxon>Eukaryota</taxon>
        <taxon>Viridiplantae</taxon>
        <taxon>Streptophyta</taxon>
        <taxon>Embryophyta</taxon>
        <taxon>Tracheophyta</taxon>
        <taxon>Spermatophyta</taxon>
        <taxon>Magnoliopsida</taxon>
        <taxon>eudicotyledons</taxon>
        <taxon>Gunneridae</taxon>
        <taxon>Pentapetalae</taxon>
        <taxon>rosids</taxon>
        <taxon>fabids</taxon>
        <taxon>Fagales</taxon>
        <taxon>Juglandaceae</taxon>
        <taxon>Carya</taxon>
    </lineage>
</organism>
<feature type="domain" description="Ternary complex factor MIP1 leucine-zipper" evidence="4">
    <location>
        <begin position="42"/>
        <end position="123"/>
    </location>
</feature>
<feature type="domain" description="DUF547" evidence="3">
    <location>
        <begin position="369"/>
        <end position="478"/>
    </location>
</feature>
<dbReference type="Pfam" id="PF14389">
    <property type="entry name" value="Lzipper-MIP1"/>
    <property type="match status" value="1"/>
</dbReference>
<sequence>MNTRVRTTLLAMKAPLNLDKMETQGSRVKGGDKPVTNRRRSNRERKMMLLQDVDKLKKRLRHEENVHRALERAFSRPIGTLPRLPPYLPPHTLQLLAEVAVLEEEVVRLEEQIVNFRQGLYQEAVYISSKRNVENSSDTIDHESARSTSRKFFSLDTIPDRTANCSNRPVMGKQHLNKRNSSPSCPEDGQGKESWLCFDSVKDKQSPEKKYAKIITSVQKTPIKYESMEKCADPIRSKLGSRLIEERAQESSSGSSDERVLAADSHPNKVSEDMVKCLSSIFMRMSALKDKVVESGTFRAVASHGNNRETQFRDAYEICSEYRERDIGPYKHLCAIEASSIDLNRATNALFLIHRLKLLFGRLATVKLEGLTHQQKLAFWINIYNSCMMNATIIVGGHLLNAITIEHFILRLPFHLKFTCTKAAKNDEMKARSIFGLEWSEPLVTFALSCGSCSSPAVRVYTASQVEEELEVAKRDYLQAAVGFTKTNKLIIPKVLDWYLLDFAKDLESLLDWVCLQLPDELRSEAVKCLERRGREPLSQSVQVMPYDFSFRLLLHR</sequence>
<evidence type="ECO:0000259" key="4">
    <source>
        <dbReference type="Pfam" id="PF14389"/>
    </source>
</evidence>
<dbReference type="AlphaFoldDB" id="A0A922FLG3"/>
<gene>
    <name evidence="5" type="ORF">I3842_02G010500</name>
</gene>
<evidence type="ECO:0000256" key="2">
    <source>
        <dbReference type="SAM" id="MobiDB-lite"/>
    </source>
</evidence>
<evidence type="ECO:0008006" key="7">
    <source>
        <dbReference type="Google" id="ProtNLM"/>
    </source>
</evidence>
<dbReference type="PANTHER" id="PTHR46248:SF12">
    <property type="entry name" value="TERNARY COMPLEX FACTOR MIP1 LEUCINE-ZIPPER PROTEIN"/>
    <property type="match status" value="1"/>
</dbReference>
<evidence type="ECO:0000256" key="1">
    <source>
        <dbReference type="SAM" id="Coils"/>
    </source>
</evidence>
<dbReference type="InterPro" id="IPR006869">
    <property type="entry name" value="DUF547"/>
</dbReference>
<evidence type="ECO:0000313" key="6">
    <source>
        <dbReference type="Proteomes" id="UP000811246"/>
    </source>
</evidence>
<protein>
    <recommendedName>
        <fullName evidence="7">Ternary complex factor MIP1, leucine-zipper</fullName>
    </recommendedName>
</protein>